<dbReference type="OrthoDB" id="9808187at2"/>
<dbReference type="STRING" id="1123357.SAMN02745244_01353"/>
<dbReference type="PRINTS" id="PR00080">
    <property type="entry name" value="SDRFAMILY"/>
</dbReference>
<gene>
    <name evidence="4" type="ORF">SAMN02745244_01353</name>
</gene>
<proteinExistence type="inferred from homology"/>
<dbReference type="InterPro" id="IPR002347">
    <property type="entry name" value="SDR_fam"/>
</dbReference>
<dbReference type="EMBL" id="FQZG01000020">
    <property type="protein sequence ID" value="SHI93018.1"/>
    <property type="molecule type" value="Genomic_DNA"/>
</dbReference>
<reference evidence="4 5" key="1">
    <citation type="submission" date="2016-11" db="EMBL/GenBank/DDBJ databases">
        <authorList>
            <person name="Jaros S."/>
            <person name="Januszkiewicz K."/>
            <person name="Wedrychowicz H."/>
        </authorList>
    </citation>
    <scope>NUCLEOTIDE SEQUENCE [LARGE SCALE GENOMIC DNA]</scope>
    <source>
        <strain evidence="4 5">DSM 12906</strain>
    </source>
</reference>
<evidence type="ECO:0000313" key="5">
    <source>
        <dbReference type="Proteomes" id="UP000184512"/>
    </source>
</evidence>
<dbReference type="AlphaFoldDB" id="A0A1M6F5M4"/>
<dbReference type="GO" id="GO:0016616">
    <property type="term" value="F:oxidoreductase activity, acting on the CH-OH group of donors, NAD or NADP as acceptor"/>
    <property type="evidence" value="ECO:0007669"/>
    <property type="project" value="TreeGrafter"/>
</dbReference>
<keyword evidence="5" id="KW-1185">Reference proteome</keyword>
<feature type="domain" description="Ketoreductase" evidence="3">
    <location>
        <begin position="217"/>
        <end position="404"/>
    </location>
</feature>
<dbReference type="SMART" id="SM00822">
    <property type="entry name" value="PKS_KR"/>
    <property type="match status" value="1"/>
</dbReference>
<dbReference type="Gene3D" id="3.40.50.720">
    <property type="entry name" value="NAD(P)-binding Rossmann-like Domain"/>
    <property type="match status" value="2"/>
</dbReference>
<organism evidence="4 5">
    <name type="scientific">Tessaracoccus bendigoensis DSM 12906</name>
    <dbReference type="NCBI Taxonomy" id="1123357"/>
    <lineage>
        <taxon>Bacteria</taxon>
        <taxon>Bacillati</taxon>
        <taxon>Actinomycetota</taxon>
        <taxon>Actinomycetes</taxon>
        <taxon>Propionibacteriales</taxon>
        <taxon>Propionibacteriaceae</taxon>
        <taxon>Tessaracoccus</taxon>
    </lineage>
</organism>
<dbReference type="PANTHER" id="PTHR42760">
    <property type="entry name" value="SHORT-CHAIN DEHYDROGENASES/REDUCTASES FAMILY MEMBER"/>
    <property type="match status" value="1"/>
</dbReference>
<dbReference type="PRINTS" id="PR00081">
    <property type="entry name" value="GDHRDH"/>
</dbReference>
<sequence>MDILETIYATPAGKFVARKVGLADPPKLRRGRLLPTGPIVLGELEGGRIGRETLTLIGVTPGQPVLDVPEARVKDEKGRAVPPRYPAKPGAIVVDATGVRELTELEGIRCLLRPVMRSLEPSGRIVILASDASAVEGLEAKAVAQAIDGINRTIGKELRGGATSNLVFLKEGTGPSDLASTLSFLLEGRSAFVDGQTWRVGPAKVAHELSAKPFADRIVVVTGAARGIGAAIGRTFARDGATVVAVDIPASGDALAKVANELGGSALQLDITAADAGARIASHVASRHGEDARIWAIVHNAGITRDRMLANLDEKTWASVLDVNLAAEMRINDFLLSADHPGGLGEEARIVGIASTSGVAGNKGQTNYAASKAGVMGYVWALKEDLADRPITVNAVAPGFIETEMTAAIPFVQREIFRRTNSLSQGGNPVDVAETLAYLCGPASGGVDGQVVRVCGQNLIGA</sequence>
<name>A0A1M6F5M4_9ACTN</name>
<evidence type="ECO:0000313" key="4">
    <source>
        <dbReference type="EMBL" id="SHI93018.1"/>
    </source>
</evidence>
<dbReference type="InterPro" id="IPR036291">
    <property type="entry name" value="NAD(P)-bd_dom_sf"/>
</dbReference>
<evidence type="ECO:0000256" key="1">
    <source>
        <dbReference type="ARBA" id="ARBA00006484"/>
    </source>
</evidence>
<dbReference type="Proteomes" id="UP000184512">
    <property type="component" value="Unassembled WGS sequence"/>
</dbReference>
<dbReference type="RefSeq" id="WP_073186779.1">
    <property type="nucleotide sequence ID" value="NZ_FQZG01000020.1"/>
</dbReference>
<dbReference type="NCBIfam" id="NF006110">
    <property type="entry name" value="PRK08261.1"/>
    <property type="match status" value="1"/>
</dbReference>
<evidence type="ECO:0000256" key="2">
    <source>
        <dbReference type="RuleBase" id="RU000363"/>
    </source>
</evidence>
<dbReference type="PANTHER" id="PTHR42760:SF78">
    <property type="entry name" value="3-OXOACYL-[ACYL-CARRIER-PROTEIN] REDUCTASE [NADH]"/>
    <property type="match status" value="1"/>
</dbReference>
<protein>
    <submittedName>
        <fullName evidence="4">3-oxoacyl-[acyl-carrier protein] reductase</fullName>
    </submittedName>
</protein>
<dbReference type="FunFam" id="3.40.50.720:FF:000338">
    <property type="entry name" value="3-oxoacyl-ACP reductase FabG"/>
    <property type="match status" value="1"/>
</dbReference>
<dbReference type="SUPFAM" id="SSF51735">
    <property type="entry name" value="NAD(P)-binding Rossmann-fold domains"/>
    <property type="match status" value="1"/>
</dbReference>
<accession>A0A1M6F5M4</accession>
<comment type="similarity">
    <text evidence="1 2">Belongs to the short-chain dehydrogenases/reductases (SDR) family.</text>
</comment>
<dbReference type="Pfam" id="PF00106">
    <property type="entry name" value="adh_short"/>
    <property type="match status" value="1"/>
</dbReference>
<evidence type="ECO:0000259" key="3">
    <source>
        <dbReference type="SMART" id="SM00822"/>
    </source>
</evidence>
<dbReference type="InterPro" id="IPR057326">
    <property type="entry name" value="KR_dom"/>
</dbReference>